<feature type="compositionally biased region" description="Low complexity" evidence="1">
    <location>
        <begin position="298"/>
        <end position="309"/>
    </location>
</feature>
<protein>
    <submittedName>
        <fullName evidence="2">L-lactate dehydrogenase</fullName>
    </submittedName>
</protein>
<feature type="non-terminal residue" evidence="2">
    <location>
        <position position="410"/>
    </location>
</feature>
<feature type="compositionally biased region" description="Basic residues" evidence="1">
    <location>
        <begin position="179"/>
        <end position="188"/>
    </location>
</feature>
<feature type="compositionally biased region" description="Basic and acidic residues" evidence="1">
    <location>
        <begin position="100"/>
        <end position="137"/>
    </location>
</feature>
<feature type="compositionally biased region" description="Basic and acidic residues" evidence="1">
    <location>
        <begin position="38"/>
        <end position="50"/>
    </location>
</feature>
<name>A0A6J4JMP2_9ACTN</name>
<accession>A0A6J4JMP2</accession>
<sequence>ETSAAEAPRSGTTAEVQEADVLAEGASAGVITHGRGPAPDREAAHAEGRVRLRRRRSGRGGVARPGAAGVRRHRVPPGDPARRLPGEHLPRGTGWSRRAAVRDRPDGVHADDAGRGRDRRCDRGGRGRDPVRPVDHGHHLHRGRGRSRPRRAELVPALHVEGPRTVHGPGRPCCRRRVRHAAGHRGRPGGRCPAARRAQRDDDPPDPVCAHGGQRDLTTGMVDRLPDHGAARLRLARLVVRHGGRPVGHDVRPDGDVRRSRLDPGTVAGEDLGQGRPERRRRAAPRRPRRRRDRGLQPRRAPARPGTRAVPPPARRRPRSRLRCRGAPGHRDHVGPGHRGRDRPRRALHDDRARLPVRAHGRRPGRRRPHHRDPRRSSGAHHAAPRSELPRRAPARARHRAPTTGTAPGL</sequence>
<feature type="compositionally biased region" description="Basic and acidic residues" evidence="1">
    <location>
        <begin position="345"/>
        <end position="354"/>
    </location>
</feature>
<feature type="compositionally biased region" description="Basic and acidic residues" evidence="1">
    <location>
        <begin position="80"/>
        <end position="90"/>
    </location>
</feature>
<dbReference type="AlphaFoldDB" id="A0A6J4JMP2"/>
<dbReference type="EMBL" id="CADCTI010000318">
    <property type="protein sequence ID" value="CAA9282693.1"/>
    <property type="molecule type" value="Genomic_DNA"/>
</dbReference>
<feature type="non-terminal residue" evidence="2">
    <location>
        <position position="1"/>
    </location>
</feature>
<feature type="compositionally biased region" description="Basic residues" evidence="1">
    <location>
        <begin position="278"/>
        <end position="293"/>
    </location>
</feature>
<feature type="compositionally biased region" description="Basic residues" evidence="1">
    <location>
        <begin position="355"/>
        <end position="374"/>
    </location>
</feature>
<proteinExistence type="predicted"/>
<evidence type="ECO:0000256" key="1">
    <source>
        <dbReference type="SAM" id="MobiDB-lite"/>
    </source>
</evidence>
<evidence type="ECO:0000313" key="2">
    <source>
        <dbReference type="EMBL" id="CAA9282693.1"/>
    </source>
</evidence>
<feature type="compositionally biased region" description="Basic residues" evidence="1">
    <location>
        <begin position="314"/>
        <end position="324"/>
    </location>
</feature>
<feature type="region of interest" description="Disordered" evidence="1">
    <location>
        <begin position="1"/>
        <end position="155"/>
    </location>
</feature>
<feature type="compositionally biased region" description="Basic and acidic residues" evidence="1">
    <location>
        <begin position="247"/>
        <end position="262"/>
    </location>
</feature>
<gene>
    <name evidence="2" type="ORF">AVDCRST_MAG57-3962</name>
</gene>
<feature type="region of interest" description="Disordered" evidence="1">
    <location>
        <begin position="244"/>
        <end position="410"/>
    </location>
</feature>
<feature type="region of interest" description="Disordered" evidence="1">
    <location>
        <begin position="179"/>
        <end position="222"/>
    </location>
</feature>
<organism evidence="2">
    <name type="scientific">uncultured Blastococcus sp</name>
    <dbReference type="NCBI Taxonomy" id="217144"/>
    <lineage>
        <taxon>Bacteria</taxon>
        <taxon>Bacillati</taxon>
        <taxon>Actinomycetota</taxon>
        <taxon>Actinomycetes</taxon>
        <taxon>Geodermatophilales</taxon>
        <taxon>Geodermatophilaceae</taxon>
        <taxon>Blastococcus</taxon>
        <taxon>environmental samples</taxon>
    </lineage>
</organism>
<feature type="compositionally biased region" description="Basic residues" evidence="1">
    <location>
        <begin position="138"/>
        <end position="149"/>
    </location>
</feature>
<reference evidence="2" key="1">
    <citation type="submission" date="2020-02" db="EMBL/GenBank/DDBJ databases">
        <authorList>
            <person name="Meier V. D."/>
        </authorList>
    </citation>
    <scope>NUCLEOTIDE SEQUENCE</scope>
    <source>
        <strain evidence="2">AVDCRST_MAG57</strain>
    </source>
</reference>